<evidence type="ECO:0000313" key="1">
    <source>
        <dbReference type="EMBL" id="KAJ1156530.1"/>
    </source>
</evidence>
<comment type="caution">
    <text evidence="1">The sequence shown here is derived from an EMBL/GenBank/DDBJ whole genome shotgun (WGS) entry which is preliminary data.</text>
</comment>
<reference evidence="1" key="1">
    <citation type="journal article" date="2022" name="bioRxiv">
        <title>Sequencing and chromosome-scale assembly of the giantPleurodeles waltlgenome.</title>
        <authorList>
            <person name="Brown T."/>
            <person name="Elewa A."/>
            <person name="Iarovenko S."/>
            <person name="Subramanian E."/>
            <person name="Araus A.J."/>
            <person name="Petzold A."/>
            <person name="Susuki M."/>
            <person name="Suzuki K.-i.T."/>
            <person name="Hayashi T."/>
            <person name="Toyoda A."/>
            <person name="Oliveira C."/>
            <person name="Osipova E."/>
            <person name="Leigh N.D."/>
            <person name="Simon A."/>
            <person name="Yun M.H."/>
        </authorList>
    </citation>
    <scope>NUCLEOTIDE SEQUENCE</scope>
    <source>
        <strain evidence="1">20211129_DDA</strain>
        <tissue evidence="1">Liver</tissue>
    </source>
</reference>
<accession>A0AAV7RZY7</accession>
<evidence type="ECO:0000313" key="2">
    <source>
        <dbReference type="Proteomes" id="UP001066276"/>
    </source>
</evidence>
<organism evidence="1 2">
    <name type="scientific">Pleurodeles waltl</name>
    <name type="common">Iberian ribbed newt</name>
    <dbReference type="NCBI Taxonomy" id="8319"/>
    <lineage>
        <taxon>Eukaryota</taxon>
        <taxon>Metazoa</taxon>
        <taxon>Chordata</taxon>
        <taxon>Craniata</taxon>
        <taxon>Vertebrata</taxon>
        <taxon>Euteleostomi</taxon>
        <taxon>Amphibia</taxon>
        <taxon>Batrachia</taxon>
        <taxon>Caudata</taxon>
        <taxon>Salamandroidea</taxon>
        <taxon>Salamandridae</taxon>
        <taxon>Pleurodelinae</taxon>
        <taxon>Pleurodeles</taxon>
    </lineage>
</organism>
<gene>
    <name evidence="1" type="ORF">NDU88_009249</name>
</gene>
<name>A0AAV7RZY7_PLEWA</name>
<keyword evidence="2" id="KW-1185">Reference proteome</keyword>
<proteinExistence type="predicted"/>
<sequence>MERRLRSLDGWLRRHRINLRTVPINLIVVVLYFTSGDEDGCRLNIRIFPRHQTLTVLTIWKALFDALSGDRLRTG</sequence>
<dbReference type="Proteomes" id="UP001066276">
    <property type="component" value="Chromosome 5"/>
</dbReference>
<dbReference type="EMBL" id="JANPWB010000009">
    <property type="protein sequence ID" value="KAJ1156530.1"/>
    <property type="molecule type" value="Genomic_DNA"/>
</dbReference>
<dbReference type="AlphaFoldDB" id="A0AAV7RZY7"/>
<protein>
    <submittedName>
        <fullName evidence="1">Uncharacterized protein</fullName>
    </submittedName>
</protein>